<evidence type="ECO:0000313" key="2">
    <source>
        <dbReference type="Proteomes" id="UP001060085"/>
    </source>
</evidence>
<evidence type="ECO:0000313" key="1">
    <source>
        <dbReference type="EMBL" id="KAI5673775.1"/>
    </source>
</evidence>
<dbReference type="EMBL" id="CM044703">
    <property type="protein sequence ID" value="KAI5673775.1"/>
    <property type="molecule type" value="Genomic_DNA"/>
</dbReference>
<accession>A0ACC0BM76</accession>
<dbReference type="Proteomes" id="UP001060085">
    <property type="component" value="Linkage Group LG03"/>
</dbReference>
<sequence length="455" mass="49008">MSSCFRSITAAGNRILPSLNLSNQILSPETTAPEFRQNYTAYQLNRRRGIVLRSKLCVIKAVGPAGDGETFGSERGDSEVEKNDKARRCCSYGAQDVQEITREKNRTAEVIVAASVTVVLGVGNRVLYKLALVPLKHYPFFLAQLATFGYILVYFSILYFRYHAGKVTNEMLALPKTPYLAVGLLEALGAACGMAAGAILSGAAIPILSQSFLVWQLLLSFIFLGRRYSFNQLLGCFLVAVGVIITVASGSTAGSLMEAGIFWSLLMVVSFLFQAADTIFKEIIFLNAAKSLEGGTVDLFVVNSFGSAFQAVFICLLMPFLSKLWGIPFDQLSSYLKDGAACFLNIGTVTHGCDGAPLLPLLFVMVNMGFNISLLHLLKISSAVVSCLASTVSVPIAVFLFTLPLPYLGAPSSLPPGFVAGAVVLLVGMLIYFWTPLWHAAKDTMPPASGTTNRP</sequence>
<proteinExistence type="predicted"/>
<name>A0ACC0BM76_CATRO</name>
<reference evidence="2" key="1">
    <citation type="journal article" date="2023" name="Nat. Plants">
        <title>Single-cell RNA sequencing provides a high-resolution roadmap for understanding the multicellular compartmentation of specialized metabolism.</title>
        <authorList>
            <person name="Sun S."/>
            <person name="Shen X."/>
            <person name="Li Y."/>
            <person name="Li Y."/>
            <person name="Wang S."/>
            <person name="Li R."/>
            <person name="Zhang H."/>
            <person name="Shen G."/>
            <person name="Guo B."/>
            <person name="Wei J."/>
            <person name="Xu J."/>
            <person name="St-Pierre B."/>
            <person name="Chen S."/>
            <person name="Sun C."/>
        </authorList>
    </citation>
    <scope>NUCLEOTIDE SEQUENCE [LARGE SCALE GENOMIC DNA]</scope>
</reference>
<organism evidence="1 2">
    <name type="scientific">Catharanthus roseus</name>
    <name type="common">Madagascar periwinkle</name>
    <name type="synonym">Vinca rosea</name>
    <dbReference type="NCBI Taxonomy" id="4058"/>
    <lineage>
        <taxon>Eukaryota</taxon>
        <taxon>Viridiplantae</taxon>
        <taxon>Streptophyta</taxon>
        <taxon>Embryophyta</taxon>
        <taxon>Tracheophyta</taxon>
        <taxon>Spermatophyta</taxon>
        <taxon>Magnoliopsida</taxon>
        <taxon>eudicotyledons</taxon>
        <taxon>Gunneridae</taxon>
        <taxon>Pentapetalae</taxon>
        <taxon>asterids</taxon>
        <taxon>lamiids</taxon>
        <taxon>Gentianales</taxon>
        <taxon>Apocynaceae</taxon>
        <taxon>Rauvolfioideae</taxon>
        <taxon>Vinceae</taxon>
        <taxon>Catharanthinae</taxon>
        <taxon>Catharanthus</taxon>
    </lineage>
</organism>
<protein>
    <submittedName>
        <fullName evidence="1">Uncharacterized protein</fullName>
    </submittedName>
</protein>
<comment type="caution">
    <text evidence="1">The sequence shown here is derived from an EMBL/GenBank/DDBJ whole genome shotgun (WGS) entry which is preliminary data.</text>
</comment>
<keyword evidence="2" id="KW-1185">Reference proteome</keyword>
<gene>
    <name evidence="1" type="ORF">M9H77_14139</name>
</gene>